<dbReference type="Pfam" id="PF11249">
    <property type="entry name" value="DUF3047"/>
    <property type="match status" value="1"/>
</dbReference>
<accession>A0ABP6WHC4</accession>
<proteinExistence type="predicted"/>
<evidence type="ECO:0000313" key="3">
    <source>
        <dbReference type="Proteomes" id="UP001500795"/>
    </source>
</evidence>
<evidence type="ECO:0000313" key="2">
    <source>
        <dbReference type="EMBL" id="GAA3551544.1"/>
    </source>
</evidence>
<evidence type="ECO:0008006" key="4">
    <source>
        <dbReference type="Google" id="ProtNLM"/>
    </source>
</evidence>
<protein>
    <recommendedName>
        <fullName evidence="4">DUF3047 domain-containing protein</fullName>
    </recommendedName>
</protein>
<organism evidence="2 3">
    <name type="scientific">Zobellella aerophila</name>
    <dbReference type="NCBI Taxonomy" id="870480"/>
    <lineage>
        <taxon>Bacteria</taxon>
        <taxon>Pseudomonadati</taxon>
        <taxon>Pseudomonadota</taxon>
        <taxon>Gammaproteobacteria</taxon>
        <taxon>Aeromonadales</taxon>
        <taxon>Aeromonadaceae</taxon>
        <taxon>Zobellella</taxon>
    </lineage>
</organism>
<dbReference type="RefSeq" id="WP_344960126.1">
    <property type="nucleotide sequence ID" value="NZ_BAABCX010000009.1"/>
</dbReference>
<gene>
    <name evidence="2" type="ORF">GCM10022394_34700</name>
</gene>
<dbReference type="EMBL" id="BAABCX010000009">
    <property type="protein sequence ID" value="GAA3551544.1"/>
    <property type="molecule type" value="Genomic_DNA"/>
</dbReference>
<dbReference type="Proteomes" id="UP001500795">
    <property type="component" value="Unassembled WGS sequence"/>
</dbReference>
<comment type="caution">
    <text evidence="2">The sequence shown here is derived from an EMBL/GenBank/DDBJ whole genome shotgun (WGS) entry which is preliminary data.</text>
</comment>
<keyword evidence="3" id="KW-1185">Reference proteome</keyword>
<reference evidence="3" key="1">
    <citation type="journal article" date="2019" name="Int. J. Syst. Evol. Microbiol.">
        <title>The Global Catalogue of Microorganisms (GCM) 10K type strain sequencing project: providing services to taxonomists for standard genome sequencing and annotation.</title>
        <authorList>
            <consortium name="The Broad Institute Genomics Platform"/>
            <consortium name="The Broad Institute Genome Sequencing Center for Infectious Disease"/>
            <person name="Wu L."/>
            <person name="Ma J."/>
        </authorList>
    </citation>
    <scope>NUCLEOTIDE SEQUENCE [LARGE SCALE GENOMIC DNA]</scope>
    <source>
        <strain evidence="3">JCM 17110</strain>
    </source>
</reference>
<feature type="signal peptide" evidence="1">
    <location>
        <begin position="1"/>
        <end position="19"/>
    </location>
</feature>
<dbReference type="InterPro" id="IPR021409">
    <property type="entry name" value="DUF3047"/>
</dbReference>
<name>A0ABP6WHC4_9GAMM</name>
<feature type="chain" id="PRO_5046847631" description="DUF3047 domain-containing protein" evidence="1">
    <location>
        <begin position="20"/>
        <end position="210"/>
    </location>
</feature>
<sequence length="210" mass="23989">MHKLLLHGLLLLLAANAHADVRFSPEAMLAWKPESFAGKTDYSLVFDRQLQRQVLRADSTGSASGLFFEKKIDLDRTPWLSWMWRVEQFPSVTNEQDKAGDDFAVRVYIVVRDGWTFLSTRAVSYVWSQQAMASQSWPNPFTGDKAMMLALRKRTADSGWMSEKRNLKADLKQLFGKDFRYIDAVAIMTDADNSNSRAVGYYADIAFTRE</sequence>
<evidence type="ECO:0000256" key="1">
    <source>
        <dbReference type="SAM" id="SignalP"/>
    </source>
</evidence>
<keyword evidence="1" id="KW-0732">Signal</keyword>